<proteinExistence type="predicted"/>
<feature type="domain" description="DUF6457" evidence="1">
    <location>
        <begin position="4"/>
        <end position="81"/>
    </location>
</feature>
<comment type="caution">
    <text evidence="2">The sequence shown here is derived from an EMBL/GenBank/DDBJ whole genome shotgun (WGS) entry which is preliminary data.</text>
</comment>
<organism evidence="2 3">
    <name type="scientific">Actinospica durhamensis</name>
    <dbReference type="NCBI Taxonomy" id="1508375"/>
    <lineage>
        <taxon>Bacteria</taxon>
        <taxon>Bacillati</taxon>
        <taxon>Actinomycetota</taxon>
        <taxon>Actinomycetes</taxon>
        <taxon>Catenulisporales</taxon>
        <taxon>Actinospicaceae</taxon>
        <taxon>Actinospica</taxon>
    </lineage>
</organism>
<evidence type="ECO:0000313" key="2">
    <source>
        <dbReference type="EMBL" id="MBR7831656.1"/>
    </source>
</evidence>
<dbReference type="InterPro" id="IPR045598">
    <property type="entry name" value="DUF6457"/>
</dbReference>
<keyword evidence="3" id="KW-1185">Reference proteome</keyword>
<reference evidence="2" key="1">
    <citation type="submission" date="2021-04" db="EMBL/GenBank/DDBJ databases">
        <title>Genome based classification of Actinospica acidithermotolerans sp. nov., an actinobacterium isolated from an Indonesian hot spring.</title>
        <authorList>
            <person name="Kusuma A.B."/>
            <person name="Putra K.E."/>
            <person name="Nafisah S."/>
            <person name="Loh J."/>
            <person name="Nouioui I."/>
            <person name="Goodfellow M."/>
        </authorList>
    </citation>
    <scope>NUCLEOTIDE SEQUENCE</scope>
    <source>
        <strain evidence="2">CSCA 57</strain>
    </source>
</reference>
<dbReference type="EMBL" id="JAGSOG010000001">
    <property type="protein sequence ID" value="MBR7831656.1"/>
    <property type="molecule type" value="Genomic_DNA"/>
</dbReference>
<accession>A0A941IQU7</accession>
<evidence type="ECO:0000313" key="3">
    <source>
        <dbReference type="Proteomes" id="UP000675781"/>
    </source>
</evidence>
<sequence length="91" mass="9296">MFEDWLKTVALISERPELDLTPDQQSLVLDLAREAAHGVARPAAPLTTFLAGYALGAGAGLEDLSALVARLSEAAQAHAAAASAGDAAPTE</sequence>
<protein>
    <recommendedName>
        <fullName evidence="1">DUF6457 domain-containing protein</fullName>
    </recommendedName>
</protein>
<dbReference type="RefSeq" id="WP_212526188.1">
    <property type="nucleotide sequence ID" value="NZ_JAGSOG010000001.1"/>
</dbReference>
<name>A0A941IQU7_9ACTN</name>
<evidence type="ECO:0000259" key="1">
    <source>
        <dbReference type="Pfam" id="PF20058"/>
    </source>
</evidence>
<dbReference type="Proteomes" id="UP000675781">
    <property type="component" value="Unassembled WGS sequence"/>
</dbReference>
<dbReference type="Pfam" id="PF20058">
    <property type="entry name" value="DUF6457"/>
    <property type="match status" value="1"/>
</dbReference>
<dbReference type="AlphaFoldDB" id="A0A941IQU7"/>
<gene>
    <name evidence="2" type="ORF">KDL01_00190</name>
</gene>